<dbReference type="Pfam" id="PF00834">
    <property type="entry name" value="Ribul_P_3_epim"/>
    <property type="match status" value="1"/>
</dbReference>
<dbReference type="GO" id="GO:0005975">
    <property type="term" value="P:carbohydrate metabolic process"/>
    <property type="evidence" value="ECO:0007669"/>
    <property type="project" value="InterPro"/>
</dbReference>
<dbReference type="InterPro" id="IPR000056">
    <property type="entry name" value="Ribul_P_3_epim-like"/>
</dbReference>
<protein>
    <submittedName>
        <fullName evidence="3">Ribulose-phosphate 3-epimerase</fullName>
    </submittedName>
</protein>
<keyword evidence="2" id="KW-0413">Isomerase</keyword>
<dbReference type="GO" id="GO:0016857">
    <property type="term" value="F:racemase and epimerase activity, acting on carbohydrates and derivatives"/>
    <property type="evidence" value="ECO:0007669"/>
    <property type="project" value="InterPro"/>
</dbReference>
<reference evidence="3 4" key="1">
    <citation type="journal article" date="2015" name="Nature">
        <title>rRNA introns, odd ribosomes, and small enigmatic genomes across a large radiation of phyla.</title>
        <authorList>
            <person name="Brown C.T."/>
            <person name="Hug L.A."/>
            <person name="Thomas B.C."/>
            <person name="Sharon I."/>
            <person name="Castelle C.J."/>
            <person name="Singh A."/>
            <person name="Wilkins M.J."/>
            <person name="Williams K.H."/>
            <person name="Banfield J.F."/>
        </authorList>
    </citation>
    <scope>NUCLEOTIDE SEQUENCE [LARGE SCALE GENOMIC DNA]</scope>
</reference>
<dbReference type="InterPro" id="IPR011060">
    <property type="entry name" value="RibuloseP-bd_barrel"/>
</dbReference>
<evidence type="ECO:0000256" key="1">
    <source>
        <dbReference type="ARBA" id="ARBA00022723"/>
    </source>
</evidence>
<gene>
    <name evidence="3" type="ORF">UT08_C0018G0008</name>
</gene>
<evidence type="ECO:0000256" key="2">
    <source>
        <dbReference type="ARBA" id="ARBA00023235"/>
    </source>
</evidence>
<proteinExistence type="predicted"/>
<name>A0A0G0L068_9BACT</name>
<dbReference type="STRING" id="1618570.UT08_C0018G0008"/>
<dbReference type="SUPFAM" id="SSF51366">
    <property type="entry name" value="Ribulose-phoshate binding barrel"/>
    <property type="match status" value="1"/>
</dbReference>
<organism evidence="3 4">
    <name type="scientific">Candidatus Woesebacteria bacterium GW2011_GWB1_38_8</name>
    <dbReference type="NCBI Taxonomy" id="1618570"/>
    <lineage>
        <taxon>Bacteria</taxon>
        <taxon>Candidatus Woeseibacteriota</taxon>
    </lineage>
</organism>
<evidence type="ECO:0000313" key="3">
    <source>
        <dbReference type="EMBL" id="KKQ84402.1"/>
    </source>
</evidence>
<dbReference type="PANTHER" id="PTHR11749">
    <property type="entry name" value="RIBULOSE-5-PHOSPHATE-3-EPIMERASE"/>
    <property type="match status" value="1"/>
</dbReference>
<comment type="caution">
    <text evidence="3">The sequence shown here is derived from an EMBL/GenBank/DDBJ whole genome shotgun (WGS) entry which is preliminary data.</text>
</comment>
<dbReference type="InterPro" id="IPR013785">
    <property type="entry name" value="Aldolase_TIM"/>
</dbReference>
<sequence length="219" mass="24529">MVEIIPSILTDNPEELRELISLCEGVVQRVSIDIIDGKFADNKTIDPSILFDIDTTLKVDYQLMVVEPVNWVERCVRGQADRIIGHIEHMTNQLEFVGKVQEVGAMVGLALDLDTPVDKLDPTILNNLDVVLVMSVAAGFGGQNFDDRVLDKIKKLDEIRVRDNTPFKIQDDGGITLDKIDDVRLGGVDEVSIGRRLFESDLRSNIEKFTKAAYKEISF</sequence>
<evidence type="ECO:0000313" key="4">
    <source>
        <dbReference type="Proteomes" id="UP000034081"/>
    </source>
</evidence>
<dbReference type="GO" id="GO:0046872">
    <property type="term" value="F:metal ion binding"/>
    <property type="evidence" value="ECO:0007669"/>
    <property type="project" value="UniProtKB-KW"/>
</dbReference>
<dbReference type="EMBL" id="LBVL01000018">
    <property type="protein sequence ID" value="KKQ84402.1"/>
    <property type="molecule type" value="Genomic_DNA"/>
</dbReference>
<dbReference type="AlphaFoldDB" id="A0A0G0L068"/>
<dbReference type="Gene3D" id="3.20.20.70">
    <property type="entry name" value="Aldolase class I"/>
    <property type="match status" value="1"/>
</dbReference>
<accession>A0A0G0L068</accession>
<dbReference type="Proteomes" id="UP000034081">
    <property type="component" value="Unassembled WGS sequence"/>
</dbReference>
<keyword evidence="1" id="KW-0479">Metal-binding</keyword>